<evidence type="ECO:0000313" key="10">
    <source>
        <dbReference type="Proteomes" id="UP000028945"/>
    </source>
</evidence>
<accession>A0A077DGC4</accession>
<evidence type="ECO:0000313" key="9">
    <source>
        <dbReference type="EMBL" id="AIL32527.1"/>
    </source>
</evidence>
<dbReference type="GO" id="GO:0051537">
    <property type="term" value="F:2 iron, 2 sulfur cluster binding"/>
    <property type="evidence" value="ECO:0007669"/>
    <property type="project" value="UniProtKB-KW"/>
</dbReference>
<dbReference type="GO" id="GO:0005506">
    <property type="term" value="F:iron ion binding"/>
    <property type="evidence" value="ECO:0007669"/>
    <property type="project" value="InterPro"/>
</dbReference>
<dbReference type="Pfam" id="PF00848">
    <property type="entry name" value="Ring_hydroxyl_A"/>
    <property type="match status" value="1"/>
</dbReference>
<dbReference type="PROSITE" id="PS51296">
    <property type="entry name" value="RIESKE"/>
    <property type="match status" value="1"/>
</dbReference>
<dbReference type="RefSeq" id="WP_038501480.1">
    <property type="nucleotide sequence ID" value="NZ_AFWK01000107.1"/>
</dbReference>
<keyword evidence="3" id="KW-0001">2Fe-2S</keyword>
<feature type="domain" description="Rieske" evidence="8">
    <location>
        <begin position="38"/>
        <end position="153"/>
    </location>
</feature>
<sequence length="379" mass="43541">MSENIKMNSSGPQLPVNVYFDDDILAHEKEIIFKNSSIYLGNEKMVPEHGDWHTLAHESAGRALVNTEKGIQLISNVCRHRQAIMLGGQYGDVTGQPLKGNLESTGGNIVCPLHRWTYSEEGSLIAAPHFEKKPDCHNLQTFAVKNCHGLLFEGPRDPAKDMQALFSKPEFDFSNYRLGGVKLHECNYNWKTFIEVYLEDYHVDVFHPGLGHFVTCSDLKWDFSDWYSSQQVGVQHALANPGSPVYKRWHEVLMNYQGGQDPDFGAIWVTYFPTHMIELYPNVLVLSTLYPITPQKTLNQVEFYYPEEIALFEPEFMEAQQAAYMETCDEDDEIAERMDEGRRALYNRGTSEVGPYQQPMEAGMEHFHQWYRKLMGDHL</sequence>
<dbReference type="InterPro" id="IPR001663">
    <property type="entry name" value="Rng_hydr_dOase-A"/>
</dbReference>
<reference evidence="9 10" key="1">
    <citation type="journal article" date="2014" name="BMC Genomics">
        <title>A genomic perspective on a new bacterial genus and species from the Alcaligenaceae family, Basilea psittacipulmonis.</title>
        <authorList>
            <person name="Whiteson K.L."/>
            <person name="Hernandez D."/>
            <person name="Lazarevic V."/>
            <person name="Gaia N."/>
            <person name="Farinelli L."/>
            <person name="Francois P."/>
            <person name="Pilo P."/>
            <person name="Frey J."/>
            <person name="Schrenzel J."/>
        </authorList>
    </citation>
    <scope>NUCLEOTIDE SEQUENCE [LARGE SCALE GENOMIC DNA]</scope>
    <source>
        <strain evidence="9 10">DSM 24701</strain>
    </source>
</reference>
<evidence type="ECO:0000256" key="6">
    <source>
        <dbReference type="ARBA" id="ARBA00023004"/>
    </source>
</evidence>
<organism evidence="9 10">
    <name type="scientific">Basilea psittacipulmonis DSM 24701</name>
    <dbReference type="NCBI Taxonomy" id="1072685"/>
    <lineage>
        <taxon>Bacteria</taxon>
        <taxon>Pseudomonadati</taxon>
        <taxon>Pseudomonadota</taxon>
        <taxon>Betaproteobacteria</taxon>
        <taxon>Burkholderiales</taxon>
        <taxon>Alcaligenaceae</taxon>
        <taxon>Basilea</taxon>
    </lineage>
</organism>
<evidence type="ECO:0000256" key="5">
    <source>
        <dbReference type="ARBA" id="ARBA00023002"/>
    </source>
</evidence>
<keyword evidence="7" id="KW-0411">Iron-sulfur</keyword>
<dbReference type="CDD" id="cd03469">
    <property type="entry name" value="Rieske_RO_Alpha_N"/>
    <property type="match status" value="1"/>
</dbReference>
<evidence type="ECO:0000256" key="7">
    <source>
        <dbReference type="ARBA" id="ARBA00023014"/>
    </source>
</evidence>
<dbReference type="eggNOG" id="COG4638">
    <property type="taxonomic scope" value="Bacteria"/>
</dbReference>
<evidence type="ECO:0000256" key="1">
    <source>
        <dbReference type="ARBA" id="ARBA00001962"/>
    </source>
</evidence>
<keyword evidence="5" id="KW-0560">Oxidoreductase</keyword>
<keyword evidence="4" id="KW-0479">Metal-binding</keyword>
<dbReference type="AlphaFoldDB" id="A0A077DGC4"/>
<keyword evidence="10" id="KW-1185">Reference proteome</keyword>
<protein>
    <submittedName>
        <fullName evidence="9">Rieske (2Fe-2S) protein</fullName>
    </submittedName>
</protein>
<gene>
    <name evidence="9" type="ORF">IX83_03695</name>
</gene>
<dbReference type="OrthoDB" id="9769355at2"/>
<evidence type="ECO:0000256" key="2">
    <source>
        <dbReference type="ARBA" id="ARBA00008751"/>
    </source>
</evidence>
<dbReference type="InterPro" id="IPR015879">
    <property type="entry name" value="Ring_hydroxy_dOase_asu_C_dom"/>
</dbReference>
<dbReference type="PANTHER" id="PTHR43756:SF5">
    <property type="entry name" value="CHOLINE MONOOXYGENASE, CHLOROPLASTIC"/>
    <property type="match status" value="1"/>
</dbReference>
<dbReference type="Proteomes" id="UP000028945">
    <property type="component" value="Chromosome"/>
</dbReference>
<dbReference type="Gene3D" id="3.90.380.10">
    <property type="entry name" value="Naphthalene 1,2-dioxygenase Alpha Subunit, Chain A, domain 1"/>
    <property type="match status" value="1"/>
</dbReference>
<dbReference type="STRING" id="1072685.IX83_03695"/>
<dbReference type="SUPFAM" id="SSF50022">
    <property type="entry name" value="ISP domain"/>
    <property type="match status" value="1"/>
</dbReference>
<comment type="cofactor">
    <cofactor evidence="1">
        <name>Fe cation</name>
        <dbReference type="ChEBI" id="CHEBI:24875"/>
    </cofactor>
</comment>
<dbReference type="SUPFAM" id="SSF55961">
    <property type="entry name" value="Bet v1-like"/>
    <property type="match status" value="1"/>
</dbReference>
<name>A0A077DGC4_9BURK</name>
<comment type="similarity">
    <text evidence="2">Belongs to the bacterial ring-hydroxylating dioxygenase alpha subunit family.</text>
</comment>
<dbReference type="CDD" id="cd00680">
    <property type="entry name" value="RHO_alpha_C"/>
    <property type="match status" value="1"/>
</dbReference>
<dbReference type="InterPro" id="IPR036922">
    <property type="entry name" value="Rieske_2Fe-2S_sf"/>
</dbReference>
<evidence type="ECO:0000256" key="4">
    <source>
        <dbReference type="ARBA" id="ARBA00022723"/>
    </source>
</evidence>
<dbReference type="Gene3D" id="2.102.10.10">
    <property type="entry name" value="Rieske [2Fe-2S] iron-sulphur domain"/>
    <property type="match status" value="1"/>
</dbReference>
<evidence type="ECO:0000256" key="3">
    <source>
        <dbReference type="ARBA" id="ARBA00022714"/>
    </source>
</evidence>
<dbReference type="EMBL" id="CP009238">
    <property type="protein sequence ID" value="AIL32527.1"/>
    <property type="molecule type" value="Genomic_DNA"/>
</dbReference>
<dbReference type="KEGG" id="bpsi:IX83_03695"/>
<dbReference type="PANTHER" id="PTHR43756">
    <property type="entry name" value="CHOLINE MONOOXYGENASE, CHLOROPLASTIC"/>
    <property type="match status" value="1"/>
</dbReference>
<dbReference type="InterPro" id="IPR017941">
    <property type="entry name" value="Rieske_2Fe-2S"/>
</dbReference>
<dbReference type="Pfam" id="PF00355">
    <property type="entry name" value="Rieske"/>
    <property type="match status" value="1"/>
</dbReference>
<evidence type="ECO:0000259" key="8">
    <source>
        <dbReference type="PROSITE" id="PS51296"/>
    </source>
</evidence>
<dbReference type="GO" id="GO:0016491">
    <property type="term" value="F:oxidoreductase activity"/>
    <property type="evidence" value="ECO:0007669"/>
    <property type="project" value="UniProtKB-KW"/>
</dbReference>
<keyword evidence="6" id="KW-0408">Iron</keyword>
<proteinExistence type="inferred from homology"/>
<dbReference type="HOGENOM" id="CLU_026244_3_0_4"/>